<dbReference type="Pfam" id="PF11987">
    <property type="entry name" value="IF-2"/>
    <property type="match status" value="1"/>
</dbReference>
<dbReference type="GO" id="GO:0003924">
    <property type="term" value="F:GTPase activity"/>
    <property type="evidence" value="ECO:0007669"/>
    <property type="project" value="UniProtKB-UniRule"/>
</dbReference>
<evidence type="ECO:0000256" key="5">
    <source>
        <dbReference type="ARBA" id="ARBA00022917"/>
    </source>
</evidence>
<dbReference type="Proteomes" id="UP000577419">
    <property type="component" value="Unassembled WGS sequence"/>
</dbReference>
<feature type="binding site" evidence="8">
    <location>
        <begin position="11"/>
        <end position="18"/>
    </location>
    <ligand>
        <name>GTP</name>
        <dbReference type="ChEBI" id="CHEBI:37565"/>
    </ligand>
</feature>
<dbReference type="PROSITE" id="PS51722">
    <property type="entry name" value="G_TR_2"/>
    <property type="match status" value="1"/>
</dbReference>
<dbReference type="PANTHER" id="PTHR43381">
    <property type="entry name" value="TRANSLATION INITIATION FACTOR IF-2-RELATED"/>
    <property type="match status" value="1"/>
</dbReference>
<accession>A0A7J4IVI6</accession>
<dbReference type="FunFam" id="3.40.50.300:FF:000112">
    <property type="entry name" value="Eukaryotic translation initiation factor 5B"/>
    <property type="match status" value="1"/>
</dbReference>
<evidence type="ECO:0000256" key="1">
    <source>
        <dbReference type="ARBA" id="ARBA00007733"/>
    </source>
</evidence>
<dbReference type="NCBIfam" id="NF003078">
    <property type="entry name" value="PRK04004.1"/>
    <property type="match status" value="1"/>
</dbReference>
<dbReference type="Gene3D" id="3.40.50.10050">
    <property type="entry name" value="Translation initiation factor IF- 2, domain 3"/>
    <property type="match status" value="1"/>
</dbReference>
<evidence type="ECO:0000313" key="13">
    <source>
        <dbReference type="EMBL" id="MBS3059579.1"/>
    </source>
</evidence>
<protein>
    <recommendedName>
        <fullName evidence="2 8">Probable translation initiation factor IF-2</fullName>
    </recommendedName>
</protein>
<dbReference type="InterPro" id="IPR036925">
    <property type="entry name" value="TIF_IF2_dom3_sf"/>
</dbReference>
<dbReference type="SUPFAM" id="SSF50447">
    <property type="entry name" value="Translation proteins"/>
    <property type="match status" value="1"/>
</dbReference>
<dbReference type="GO" id="GO:0005737">
    <property type="term" value="C:cytoplasm"/>
    <property type="evidence" value="ECO:0007669"/>
    <property type="project" value="TreeGrafter"/>
</dbReference>
<dbReference type="InterPro" id="IPR023115">
    <property type="entry name" value="TIF_IF2_dom3"/>
</dbReference>
<keyword evidence="5 8" id="KW-0648">Protein biosynthesis</keyword>
<reference evidence="13" key="3">
    <citation type="submission" date="2021-05" db="EMBL/GenBank/DDBJ databases">
        <title>Protein family content uncovers lineage relationships and bacterial pathway maintenance mechanisms in DPANN archaea.</title>
        <authorList>
            <person name="Castelle C.J."/>
            <person name="Meheust R."/>
            <person name="Jaffe A.L."/>
            <person name="Seitz K."/>
            <person name="Gong X."/>
            <person name="Baker B.J."/>
            <person name="Banfield J.F."/>
        </authorList>
    </citation>
    <scope>NUCLEOTIDE SEQUENCE</scope>
    <source>
        <strain evidence="13">RIFCSPHIGHO2_01_FULL_GW2011_AR10_43_9</strain>
    </source>
</reference>
<feature type="domain" description="Tr-type G" evidence="11">
    <location>
        <begin position="2"/>
        <end position="218"/>
    </location>
</feature>
<dbReference type="AlphaFoldDB" id="A0A7J4IVI6"/>
<dbReference type="Gene3D" id="3.40.50.300">
    <property type="entry name" value="P-loop containing nucleotide triphosphate hydrolases"/>
    <property type="match status" value="1"/>
</dbReference>
<dbReference type="PRINTS" id="PR00315">
    <property type="entry name" value="ELONGATNFCT"/>
</dbReference>
<dbReference type="InterPro" id="IPR000795">
    <property type="entry name" value="T_Tr_GTP-bd_dom"/>
</dbReference>
<evidence type="ECO:0000256" key="4">
    <source>
        <dbReference type="ARBA" id="ARBA00022741"/>
    </source>
</evidence>
<gene>
    <name evidence="8 12" type="primary">infB</name>
    <name evidence="12" type="ORF">HA237_03295</name>
    <name evidence="13" type="ORF">J4224_04110</name>
</gene>
<dbReference type="InterPro" id="IPR015760">
    <property type="entry name" value="TIF_IF2"/>
</dbReference>
<evidence type="ECO:0000256" key="3">
    <source>
        <dbReference type="ARBA" id="ARBA00022540"/>
    </source>
</evidence>
<dbReference type="Proteomes" id="UP000683213">
    <property type="component" value="Unassembled WGS sequence"/>
</dbReference>
<keyword evidence="4 8" id="KW-0547">Nucleotide-binding</keyword>
<evidence type="ECO:0000256" key="2">
    <source>
        <dbReference type="ARBA" id="ARBA00020166"/>
    </source>
</evidence>
<reference evidence="13" key="2">
    <citation type="submission" date="2021-03" db="EMBL/GenBank/DDBJ databases">
        <authorList>
            <person name="Jaffe A."/>
        </authorList>
    </citation>
    <scope>NUCLEOTIDE SEQUENCE</scope>
    <source>
        <strain evidence="13">RIFCSPHIGHO2_01_FULL_GW2011_AR10_43_9</strain>
    </source>
</reference>
<dbReference type="InterPro" id="IPR005225">
    <property type="entry name" value="Small_GTP-bd"/>
</dbReference>
<dbReference type="InterPro" id="IPR027417">
    <property type="entry name" value="P-loop_NTPase"/>
</dbReference>
<dbReference type="GO" id="GO:0005525">
    <property type="term" value="F:GTP binding"/>
    <property type="evidence" value="ECO:0007669"/>
    <property type="project" value="UniProtKB-KW"/>
</dbReference>
<reference evidence="14" key="1">
    <citation type="journal article" date="2020" name="bioRxiv">
        <title>A rank-normalized archaeal taxonomy based on genome phylogeny resolves widespread incomplete and uneven classifications.</title>
        <authorList>
            <person name="Rinke C."/>
            <person name="Chuvochina M."/>
            <person name="Mussig A.J."/>
            <person name="Chaumeil P.-A."/>
            <person name="Waite D.W."/>
            <person name="Whitman W.B."/>
            <person name="Parks D.H."/>
            <person name="Hugenholtz P."/>
        </authorList>
    </citation>
    <scope>NUCLEOTIDE SEQUENCE [LARGE SCALE GENOMIC DNA]</scope>
</reference>
<dbReference type="SUPFAM" id="SSF52156">
    <property type="entry name" value="Initiation factor IF2/eIF5b, domain 3"/>
    <property type="match status" value="1"/>
</dbReference>
<name>A0A7J4IVI6_9ARCH</name>
<dbReference type="PANTHER" id="PTHR43381:SF4">
    <property type="entry name" value="EUKARYOTIC TRANSLATION INITIATION FACTOR 5B"/>
    <property type="match status" value="1"/>
</dbReference>
<evidence type="ECO:0000256" key="6">
    <source>
        <dbReference type="ARBA" id="ARBA00023134"/>
    </source>
</evidence>
<feature type="binding site" evidence="8">
    <location>
        <begin position="129"/>
        <end position="132"/>
    </location>
    <ligand>
        <name>GTP</name>
        <dbReference type="ChEBI" id="CHEBI:37565"/>
    </ligand>
</feature>
<dbReference type="Pfam" id="PF00009">
    <property type="entry name" value="GTP_EFTU"/>
    <property type="match status" value="1"/>
</dbReference>
<keyword evidence="6 8" id="KW-0342">GTP-binding</keyword>
<dbReference type="InterPro" id="IPR004544">
    <property type="entry name" value="TF_aIF-2_arc"/>
</dbReference>
<evidence type="ECO:0000256" key="7">
    <source>
        <dbReference type="ARBA" id="ARBA00024852"/>
    </source>
</evidence>
<organism evidence="12 14">
    <name type="scientific">Candidatus Iainarchaeum sp</name>
    <dbReference type="NCBI Taxonomy" id="3101447"/>
    <lineage>
        <taxon>Archaea</taxon>
        <taxon>Candidatus Iainarchaeota</taxon>
        <taxon>Candidatus Iainarchaeia</taxon>
        <taxon>Candidatus Iainarchaeales</taxon>
        <taxon>Candidatus Iainarchaeaceae</taxon>
        <taxon>Candidatus Iainarchaeum</taxon>
    </lineage>
</organism>
<feature type="coiled-coil region" evidence="10">
    <location>
        <begin position="550"/>
        <end position="577"/>
    </location>
</feature>
<comment type="similarity">
    <text evidence="1 8 9">Belongs to the TRAFAC class translation factor GTPase superfamily. Classic translation factor GTPase family. IF-2 subfamily.</text>
</comment>
<dbReference type="HAMAP" id="MF_00100_A">
    <property type="entry name" value="IF_2_A"/>
    <property type="match status" value="1"/>
</dbReference>
<dbReference type="NCBIfam" id="TIGR00491">
    <property type="entry name" value="aIF-2"/>
    <property type="match status" value="1"/>
</dbReference>
<proteinExistence type="inferred from homology"/>
<dbReference type="EMBL" id="JAGVWF010000058">
    <property type="protein sequence ID" value="MBS3059579.1"/>
    <property type="molecule type" value="Genomic_DNA"/>
</dbReference>
<dbReference type="CDD" id="cd01887">
    <property type="entry name" value="IF2_eIF5B"/>
    <property type="match status" value="1"/>
</dbReference>
<dbReference type="FunFam" id="2.40.30.10:FF:000013">
    <property type="entry name" value="eukaryotic translation initiation factor 5B"/>
    <property type="match status" value="1"/>
</dbReference>
<dbReference type="EMBL" id="DUFG01000017">
    <property type="protein sequence ID" value="HIH08369.1"/>
    <property type="molecule type" value="Genomic_DNA"/>
</dbReference>
<evidence type="ECO:0000259" key="11">
    <source>
        <dbReference type="PROSITE" id="PS51722"/>
    </source>
</evidence>
<dbReference type="NCBIfam" id="TIGR00231">
    <property type="entry name" value="small_GTP"/>
    <property type="match status" value="1"/>
</dbReference>
<evidence type="ECO:0000256" key="9">
    <source>
        <dbReference type="RuleBase" id="RU000644"/>
    </source>
</evidence>
<comment type="function">
    <text evidence="7 8 9">Function in general translation initiation by promoting the binding of the formylmethionine-tRNA to ribosomes. Seems to function along with eIF-2.</text>
</comment>
<keyword evidence="3 8" id="KW-0396">Initiation factor</keyword>
<evidence type="ECO:0000256" key="8">
    <source>
        <dbReference type="HAMAP-Rule" id="MF_00100"/>
    </source>
</evidence>
<sequence length="584" mass="64773">MIRKPIITVLGHVDAGKTKMLDAVRGTVIAEKEAGGITQHIGATEVPIEAVKKISGGLIQKYKFNITIPGLLFIDTPGHEAFTNLRKRGGSIADLAILVVDIQKGLQNQTVEAIEILKTYKTPFIVAANKIDSIRGWQLHKGSISDSLKEQHKSVLEELDTKVYELVGQLHEKGFNSERFDRVKDLTKEVIIIPTSAKFGEGTPEVLLFLAGLSQKYLEKKLSIHVKGRGKGTVLDVKEERGLGKTIDVILYDGNLKVGDVIVVGGTNELIVTKIRALLQPKPLDEIRNPKEKFNNVMEVHAAAGVKISAPNLEKALAGSPLREMGENAEREVMEEIQRVKIDSEAIGPVLRADTLGSLEALTKLLEGKGIKVRKADVGDISRRDIMEAETIKERDQFKGVVFGFHVKMDEAAKEEALKKEVKVFSSDVVYRLLEDYNKWIEEEKRAQTKEKMEKIVFPAKIKILSGYVFRNSKPAIVGVRIIAGKLRTNIELSKKGRVVGKVKAIQLEGKDLKEATENQEVAISIEGATVGKNIEEGDELITFIPKKKLEQLEAVMEQLSEREVDLLEEIKGIQKVELREETA</sequence>
<evidence type="ECO:0000313" key="14">
    <source>
        <dbReference type="Proteomes" id="UP000577419"/>
    </source>
</evidence>
<dbReference type="FunFam" id="3.40.50.10050:FF:000001">
    <property type="entry name" value="Translation initiation factor IF-2"/>
    <property type="match status" value="1"/>
</dbReference>
<keyword evidence="10" id="KW-0175">Coiled coil</keyword>
<dbReference type="Gene3D" id="2.40.30.10">
    <property type="entry name" value="Translation factors"/>
    <property type="match status" value="2"/>
</dbReference>
<dbReference type="InterPro" id="IPR009000">
    <property type="entry name" value="Transl_B-barrel_sf"/>
</dbReference>
<dbReference type="InterPro" id="IPR029459">
    <property type="entry name" value="EFTU-type"/>
</dbReference>
<dbReference type="GO" id="GO:0003743">
    <property type="term" value="F:translation initiation factor activity"/>
    <property type="evidence" value="ECO:0007669"/>
    <property type="project" value="UniProtKB-UniRule"/>
</dbReference>
<feature type="binding site" evidence="8">
    <location>
        <begin position="75"/>
        <end position="79"/>
    </location>
    <ligand>
        <name>GTP</name>
        <dbReference type="ChEBI" id="CHEBI:37565"/>
    </ligand>
</feature>
<comment type="caution">
    <text evidence="12">The sequence shown here is derived from an EMBL/GenBank/DDBJ whole genome shotgun (WGS) entry which is preliminary data.</text>
</comment>
<dbReference type="CDD" id="cd16266">
    <property type="entry name" value="IF2_aeIF5B_IV"/>
    <property type="match status" value="1"/>
</dbReference>
<evidence type="ECO:0000313" key="12">
    <source>
        <dbReference type="EMBL" id="HIH08369.1"/>
    </source>
</evidence>
<dbReference type="CDD" id="cd03703">
    <property type="entry name" value="aeIF5B_II"/>
    <property type="match status" value="1"/>
</dbReference>
<dbReference type="Pfam" id="PF14578">
    <property type="entry name" value="GTP_EFTU_D4"/>
    <property type="match status" value="1"/>
</dbReference>
<evidence type="ECO:0000256" key="10">
    <source>
        <dbReference type="SAM" id="Coils"/>
    </source>
</evidence>
<dbReference type="SUPFAM" id="SSF52540">
    <property type="entry name" value="P-loop containing nucleoside triphosphate hydrolases"/>
    <property type="match status" value="1"/>
</dbReference>